<dbReference type="SUPFAM" id="SSF52980">
    <property type="entry name" value="Restriction endonuclease-like"/>
    <property type="match status" value="1"/>
</dbReference>
<proteinExistence type="inferred from homology"/>
<protein>
    <recommendedName>
        <fullName evidence="2">UPF0102 protein GCM10009823_27450</fullName>
    </recommendedName>
</protein>
<comment type="similarity">
    <text evidence="1 2">Belongs to the UPF0102 family.</text>
</comment>
<dbReference type="Proteomes" id="UP001500984">
    <property type="component" value="Unassembled WGS sequence"/>
</dbReference>
<dbReference type="InterPro" id="IPR011856">
    <property type="entry name" value="tRNA_endonuc-like_dom_sf"/>
</dbReference>
<dbReference type="Gene3D" id="3.40.1350.10">
    <property type="match status" value="1"/>
</dbReference>
<evidence type="ECO:0000256" key="1">
    <source>
        <dbReference type="ARBA" id="ARBA00006738"/>
    </source>
</evidence>
<sequence length="119" mass="13324">MSRQSLGRRGEDLAADHLEACGWQVLARNWRCAHGEIDIVAEDPEGPTVVFVEVRTRSSARAGHPLESIGVRKRRTLRALAGAWLAAQVQWIPRFRIDVIGIVWPPDEVPELTHVRSLS</sequence>
<gene>
    <name evidence="3" type="ORF">GCM10009823_27450</name>
</gene>
<evidence type="ECO:0000313" key="4">
    <source>
        <dbReference type="Proteomes" id="UP001500984"/>
    </source>
</evidence>
<dbReference type="RefSeq" id="WP_291792365.1">
    <property type="nucleotide sequence ID" value="NZ_BAAAPZ010000017.1"/>
</dbReference>
<dbReference type="PANTHER" id="PTHR34039:SF1">
    <property type="entry name" value="UPF0102 PROTEIN YRAN"/>
    <property type="match status" value="1"/>
</dbReference>
<comment type="caution">
    <text evidence="3">The sequence shown here is derived from an EMBL/GenBank/DDBJ whole genome shotgun (WGS) entry which is preliminary data.</text>
</comment>
<dbReference type="EMBL" id="BAAAPZ010000017">
    <property type="protein sequence ID" value="GAA2103507.1"/>
    <property type="molecule type" value="Genomic_DNA"/>
</dbReference>
<evidence type="ECO:0000256" key="2">
    <source>
        <dbReference type="HAMAP-Rule" id="MF_00048"/>
    </source>
</evidence>
<dbReference type="PANTHER" id="PTHR34039">
    <property type="entry name" value="UPF0102 PROTEIN YRAN"/>
    <property type="match status" value="1"/>
</dbReference>
<evidence type="ECO:0000313" key="3">
    <source>
        <dbReference type="EMBL" id="GAA2103507.1"/>
    </source>
</evidence>
<keyword evidence="4" id="KW-1185">Reference proteome</keyword>
<dbReference type="NCBIfam" id="NF009150">
    <property type="entry name" value="PRK12497.1-3"/>
    <property type="match status" value="1"/>
</dbReference>
<dbReference type="InterPro" id="IPR003509">
    <property type="entry name" value="UPF0102_YraN-like"/>
</dbReference>
<dbReference type="CDD" id="cd20736">
    <property type="entry name" value="PoNe_Nuclease"/>
    <property type="match status" value="1"/>
</dbReference>
<organism evidence="3 4">
    <name type="scientific">Brevibacterium salitolerans</name>
    <dbReference type="NCBI Taxonomy" id="1403566"/>
    <lineage>
        <taxon>Bacteria</taxon>
        <taxon>Bacillati</taxon>
        <taxon>Actinomycetota</taxon>
        <taxon>Actinomycetes</taxon>
        <taxon>Micrococcales</taxon>
        <taxon>Brevibacteriaceae</taxon>
        <taxon>Brevibacterium</taxon>
    </lineage>
</organism>
<reference evidence="3 4" key="1">
    <citation type="journal article" date="2019" name="Int. J. Syst. Evol. Microbiol.">
        <title>The Global Catalogue of Microorganisms (GCM) 10K type strain sequencing project: providing services to taxonomists for standard genome sequencing and annotation.</title>
        <authorList>
            <consortium name="The Broad Institute Genomics Platform"/>
            <consortium name="The Broad Institute Genome Sequencing Center for Infectious Disease"/>
            <person name="Wu L."/>
            <person name="Ma J."/>
        </authorList>
    </citation>
    <scope>NUCLEOTIDE SEQUENCE [LARGE SCALE GENOMIC DNA]</scope>
    <source>
        <strain evidence="3 4">JCM 15900</strain>
    </source>
</reference>
<dbReference type="HAMAP" id="MF_00048">
    <property type="entry name" value="UPF0102"/>
    <property type="match status" value="1"/>
</dbReference>
<name>A0ABN2X4D8_9MICO</name>
<dbReference type="InterPro" id="IPR011335">
    <property type="entry name" value="Restrct_endonuc-II-like"/>
</dbReference>
<dbReference type="Pfam" id="PF02021">
    <property type="entry name" value="UPF0102"/>
    <property type="match status" value="1"/>
</dbReference>
<dbReference type="NCBIfam" id="NF009154">
    <property type="entry name" value="PRK12497.3-3"/>
    <property type="match status" value="1"/>
</dbReference>
<accession>A0ABN2X4D8</accession>